<dbReference type="Pfam" id="PF04849">
    <property type="entry name" value="HAP1_N"/>
    <property type="match status" value="1"/>
</dbReference>
<dbReference type="GO" id="GO:0048311">
    <property type="term" value="P:mitochondrion distribution"/>
    <property type="evidence" value="ECO:0007669"/>
    <property type="project" value="TreeGrafter"/>
</dbReference>
<comment type="subcellular location">
    <subcellularLocation>
        <location evidence="1">Mitochondrion</location>
    </subcellularLocation>
</comment>
<dbReference type="GO" id="GO:0098957">
    <property type="term" value="P:anterograde axonal transport of mitochondrion"/>
    <property type="evidence" value="ECO:0007669"/>
    <property type="project" value="TreeGrafter"/>
</dbReference>
<dbReference type="GO" id="GO:0006605">
    <property type="term" value="P:protein targeting"/>
    <property type="evidence" value="ECO:0007669"/>
    <property type="project" value="TreeGrafter"/>
</dbReference>
<dbReference type="GO" id="GO:0030425">
    <property type="term" value="C:dendrite"/>
    <property type="evidence" value="ECO:0007669"/>
    <property type="project" value="TreeGrafter"/>
</dbReference>
<dbReference type="GO" id="GO:1904115">
    <property type="term" value="C:axon cytoplasm"/>
    <property type="evidence" value="ECO:0007669"/>
    <property type="project" value="GOC"/>
</dbReference>
<dbReference type="GO" id="GO:0005739">
    <property type="term" value="C:mitochondrion"/>
    <property type="evidence" value="ECO:0007669"/>
    <property type="project" value="UniProtKB-SubCell"/>
</dbReference>
<evidence type="ECO:0000313" key="6">
    <source>
        <dbReference type="Proteomes" id="UP001221898"/>
    </source>
</evidence>
<proteinExistence type="predicted"/>
<reference evidence="5" key="1">
    <citation type="journal article" date="2023" name="Science">
        <title>Genome structures resolve the early diversification of teleost fishes.</title>
        <authorList>
            <person name="Parey E."/>
            <person name="Louis A."/>
            <person name="Montfort J."/>
            <person name="Bouchez O."/>
            <person name="Roques C."/>
            <person name="Iampietro C."/>
            <person name="Lluch J."/>
            <person name="Castinel A."/>
            <person name="Donnadieu C."/>
            <person name="Desvignes T."/>
            <person name="Floi Bucao C."/>
            <person name="Jouanno E."/>
            <person name="Wen M."/>
            <person name="Mejri S."/>
            <person name="Dirks R."/>
            <person name="Jansen H."/>
            <person name="Henkel C."/>
            <person name="Chen W.J."/>
            <person name="Zahm M."/>
            <person name="Cabau C."/>
            <person name="Klopp C."/>
            <person name="Thompson A.W."/>
            <person name="Robinson-Rechavi M."/>
            <person name="Braasch I."/>
            <person name="Lecointre G."/>
            <person name="Bobe J."/>
            <person name="Postlethwait J.H."/>
            <person name="Berthelot C."/>
            <person name="Roest Crollius H."/>
            <person name="Guiguen Y."/>
        </authorList>
    </citation>
    <scope>NUCLEOTIDE SEQUENCE</scope>
    <source>
        <strain evidence="5">NC1722</strain>
    </source>
</reference>
<sequence length="93" mass="10401">MPVFGAPIGSDDELYENFAVEAYLALEPPSFSHPGSRGLSQVLSADRMEQMAKTYNDIDVVTHLLSERDRDLELAARIGQSLLQRNHLLQDTQ</sequence>
<name>A0AAD7S0T8_9TELE</name>
<dbReference type="GO" id="GO:0017022">
    <property type="term" value="F:myosin binding"/>
    <property type="evidence" value="ECO:0007669"/>
    <property type="project" value="TreeGrafter"/>
</dbReference>
<organism evidence="5 6">
    <name type="scientific">Aldrovandia affinis</name>
    <dbReference type="NCBI Taxonomy" id="143900"/>
    <lineage>
        <taxon>Eukaryota</taxon>
        <taxon>Metazoa</taxon>
        <taxon>Chordata</taxon>
        <taxon>Craniata</taxon>
        <taxon>Vertebrata</taxon>
        <taxon>Euteleostomi</taxon>
        <taxon>Actinopterygii</taxon>
        <taxon>Neopterygii</taxon>
        <taxon>Teleostei</taxon>
        <taxon>Notacanthiformes</taxon>
        <taxon>Halosauridae</taxon>
        <taxon>Aldrovandia</taxon>
    </lineage>
</organism>
<evidence type="ECO:0000313" key="5">
    <source>
        <dbReference type="EMBL" id="KAJ8393887.1"/>
    </source>
</evidence>
<protein>
    <recommendedName>
        <fullName evidence="4">HAP1 N-terminal domain-containing protein</fullName>
    </recommendedName>
</protein>
<dbReference type="Proteomes" id="UP001221898">
    <property type="component" value="Unassembled WGS sequence"/>
</dbReference>
<dbReference type="GO" id="GO:0047496">
    <property type="term" value="P:vesicle transport along microtubule"/>
    <property type="evidence" value="ECO:0007669"/>
    <property type="project" value="TreeGrafter"/>
</dbReference>
<dbReference type="InterPro" id="IPR051946">
    <property type="entry name" value="Intracell_Traff-Reg"/>
</dbReference>
<dbReference type="GO" id="GO:0031410">
    <property type="term" value="C:cytoplasmic vesicle"/>
    <property type="evidence" value="ECO:0007669"/>
    <property type="project" value="TreeGrafter"/>
</dbReference>
<evidence type="ECO:0000256" key="1">
    <source>
        <dbReference type="ARBA" id="ARBA00004173"/>
    </source>
</evidence>
<keyword evidence="6" id="KW-1185">Reference proteome</keyword>
<dbReference type="AlphaFoldDB" id="A0AAD7S0T8"/>
<dbReference type="GO" id="GO:0050811">
    <property type="term" value="F:GABA receptor binding"/>
    <property type="evidence" value="ECO:0007669"/>
    <property type="project" value="TreeGrafter"/>
</dbReference>
<dbReference type="InterPro" id="IPR006933">
    <property type="entry name" value="HAP1_N"/>
</dbReference>
<gene>
    <name evidence="5" type="ORF">AAFF_G00056160</name>
</gene>
<keyword evidence="3" id="KW-0496">Mitochondrion</keyword>
<keyword evidence="2" id="KW-0175">Coiled coil</keyword>
<accession>A0AAD7S0T8</accession>
<dbReference type="PANTHER" id="PTHR15751:SF13">
    <property type="entry name" value="TRAFFICKING KINESIN-BINDING PROTEIN 2"/>
    <property type="match status" value="1"/>
</dbReference>
<dbReference type="GO" id="GO:0022008">
    <property type="term" value="P:neurogenesis"/>
    <property type="evidence" value="ECO:0007669"/>
    <property type="project" value="TreeGrafter"/>
</dbReference>
<dbReference type="EMBL" id="JAINUG010000132">
    <property type="protein sequence ID" value="KAJ8393887.1"/>
    <property type="molecule type" value="Genomic_DNA"/>
</dbReference>
<feature type="domain" description="HAP1 N-terminal" evidence="4">
    <location>
        <begin position="42"/>
        <end position="92"/>
    </location>
</feature>
<dbReference type="PANTHER" id="PTHR15751">
    <property type="entry name" value="TRAFFICKING KINESIN-BINDING PROTEIN"/>
    <property type="match status" value="1"/>
</dbReference>
<evidence type="ECO:0000259" key="4">
    <source>
        <dbReference type="Pfam" id="PF04849"/>
    </source>
</evidence>
<evidence type="ECO:0000256" key="2">
    <source>
        <dbReference type="ARBA" id="ARBA00023054"/>
    </source>
</evidence>
<comment type="caution">
    <text evidence="5">The sequence shown here is derived from an EMBL/GenBank/DDBJ whole genome shotgun (WGS) entry which is preliminary data.</text>
</comment>
<evidence type="ECO:0000256" key="3">
    <source>
        <dbReference type="ARBA" id="ARBA00023128"/>
    </source>
</evidence>